<dbReference type="AlphaFoldDB" id="A0AAV9UBW1"/>
<feature type="signal peptide" evidence="1">
    <location>
        <begin position="1"/>
        <end position="16"/>
    </location>
</feature>
<evidence type="ECO:0000256" key="1">
    <source>
        <dbReference type="SAM" id="SignalP"/>
    </source>
</evidence>
<dbReference type="Proteomes" id="UP001373714">
    <property type="component" value="Unassembled WGS sequence"/>
</dbReference>
<keyword evidence="3" id="KW-1185">Reference proteome</keyword>
<evidence type="ECO:0000313" key="2">
    <source>
        <dbReference type="EMBL" id="KAK6338507.1"/>
    </source>
</evidence>
<evidence type="ECO:0000313" key="3">
    <source>
        <dbReference type="Proteomes" id="UP001373714"/>
    </source>
</evidence>
<dbReference type="EMBL" id="JAVHNS010000012">
    <property type="protein sequence ID" value="KAK6338507.1"/>
    <property type="molecule type" value="Genomic_DNA"/>
</dbReference>
<keyword evidence="1" id="KW-0732">Signal</keyword>
<reference evidence="2 3" key="1">
    <citation type="submission" date="2019-10" db="EMBL/GenBank/DDBJ databases">
        <authorList>
            <person name="Palmer J.M."/>
        </authorList>
    </citation>
    <scope>NUCLEOTIDE SEQUENCE [LARGE SCALE GENOMIC DNA]</scope>
    <source>
        <strain evidence="2 3">TWF730</strain>
    </source>
</reference>
<gene>
    <name evidence="2" type="ORF">TWF730_002570</name>
</gene>
<proteinExistence type="predicted"/>
<name>A0AAV9UBW1_9PEZI</name>
<sequence length="117" mass="12631">MQLFIALALGVNIASAAVLAPQIRASRATPVSTLKAPCITQFTVTTSYPPADQLYTTTVYTQWAAIPHDLLCKGCSLEIVTETINESRPPNATVTATTSTLKRIPMCYNLPEHTPEP</sequence>
<protein>
    <submittedName>
        <fullName evidence="2">Uncharacterized protein</fullName>
    </submittedName>
</protein>
<accession>A0AAV9UBW1</accession>
<feature type="chain" id="PRO_5043844124" evidence="1">
    <location>
        <begin position="17"/>
        <end position="117"/>
    </location>
</feature>
<organism evidence="2 3">
    <name type="scientific">Orbilia blumenaviensis</name>
    <dbReference type="NCBI Taxonomy" id="1796055"/>
    <lineage>
        <taxon>Eukaryota</taxon>
        <taxon>Fungi</taxon>
        <taxon>Dikarya</taxon>
        <taxon>Ascomycota</taxon>
        <taxon>Pezizomycotina</taxon>
        <taxon>Orbiliomycetes</taxon>
        <taxon>Orbiliales</taxon>
        <taxon>Orbiliaceae</taxon>
        <taxon>Orbilia</taxon>
    </lineage>
</organism>
<comment type="caution">
    <text evidence="2">The sequence shown here is derived from an EMBL/GenBank/DDBJ whole genome shotgun (WGS) entry which is preliminary data.</text>
</comment>